<dbReference type="EMBL" id="LDJK01000003">
    <property type="protein sequence ID" value="KRG77464.1"/>
    <property type="molecule type" value="Genomic_DNA"/>
</dbReference>
<keyword evidence="2" id="KW-0548">Nucleotidyltransferase</keyword>
<dbReference type="Proteomes" id="UP000051386">
    <property type="component" value="Unassembled WGS sequence"/>
</dbReference>
<accession>A0A0R0DIZ7</accession>
<evidence type="ECO:0008006" key="7">
    <source>
        <dbReference type="Google" id="ProtNLM"/>
    </source>
</evidence>
<evidence type="ECO:0000313" key="6">
    <source>
        <dbReference type="Proteomes" id="UP000051386"/>
    </source>
</evidence>
<protein>
    <recommendedName>
        <fullName evidence="7">Phosphoribosyl-dephospho-CoA transferase</fullName>
    </recommendedName>
</protein>
<feature type="domain" description="Phosphoribosyl-dephospho-CoA transferase MdcG C-terminal" evidence="3">
    <location>
        <begin position="83"/>
        <end position="201"/>
    </location>
</feature>
<evidence type="ECO:0000256" key="2">
    <source>
        <dbReference type="ARBA" id="ARBA00022695"/>
    </source>
</evidence>
<dbReference type="InterPro" id="IPR048903">
    <property type="entry name" value="MdcG_N"/>
</dbReference>
<dbReference type="RefSeq" id="WP_057506817.1">
    <property type="nucleotide sequence ID" value="NZ_JANUEG010000001.1"/>
</dbReference>
<name>A0A0R0DIZ7_9GAMM</name>
<organism evidence="5 6">
    <name type="scientific">Stenotrophomonas chelatiphaga</name>
    <dbReference type="NCBI Taxonomy" id="517011"/>
    <lineage>
        <taxon>Bacteria</taxon>
        <taxon>Pseudomonadati</taxon>
        <taxon>Pseudomonadota</taxon>
        <taxon>Gammaproteobacteria</taxon>
        <taxon>Lysobacterales</taxon>
        <taxon>Lysobacteraceae</taxon>
        <taxon>Stenotrophomonas</taxon>
    </lineage>
</organism>
<proteinExistence type="predicted"/>
<dbReference type="InterPro" id="IPR017557">
    <property type="entry name" value="Holo-ACP_synthase"/>
</dbReference>
<dbReference type="AlphaFoldDB" id="A0A0R0DIZ7"/>
<keyword evidence="1" id="KW-0808">Transferase</keyword>
<evidence type="ECO:0000259" key="3">
    <source>
        <dbReference type="Pfam" id="PF10620"/>
    </source>
</evidence>
<dbReference type="PATRIC" id="fig|517011.3.peg.1228"/>
<keyword evidence="6" id="KW-1185">Reference proteome</keyword>
<reference evidence="5 6" key="1">
    <citation type="submission" date="2015-05" db="EMBL/GenBank/DDBJ databases">
        <title>Genome sequencing and analysis of members of genus Stenotrophomonas.</title>
        <authorList>
            <person name="Patil P.P."/>
            <person name="Midha S."/>
            <person name="Patil P.B."/>
        </authorList>
    </citation>
    <scope>NUCLEOTIDE SEQUENCE [LARGE SCALE GENOMIC DNA]</scope>
    <source>
        <strain evidence="5 6">DSM 21508</strain>
    </source>
</reference>
<comment type="caution">
    <text evidence="5">The sequence shown here is derived from an EMBL/GenBank/DDBJ whole genome shotgun (WGS) entry which is preliminary data.</text>
</comment>
<dbReference type="Pfam" id="PF10620">
    <property type="entry name" value="MdcG"/>
    <property type="match status" value="1"/>
</dbReference>
<gene>
    <name evidence="5" type="ORF">ABB28_00880</name>
</gene>
<dbReference type="InterPro" id="IPR049180">
    <property type="entry name" value="MdcG_C"/>
</dbReference>
<dbReference type="GO" id="GO:0016779">
    <property type="term" value="F:nucleotidyltransferase activity"/>
    <property type="evidence" value="ECO:0007669"/>
    <property type="project" value="UniProtKB-KW"/>
</dbReference>
<evidence type="ECO:0000256" key="1">
    <source>
        <dbReference type="ARBA" id="ARBA00022679"/>
    </source>
</evidence>
<feature type="domain" description="Phosphoribosyl-dephospho-CoA transferase MdcG N-terminal" evidence="4">
    <location>
        <begin position="2"/>
        <end position="80"/>
    </location>
</feature>
<dbReference type="Pfam" id="PF20866">
    <property type="entry name" value="MdcG_N"/>
    <property type="match status" value="1"/>
</dbReference>
<evidence type="ECO:0000313" key="5">
    <source>
        <dbReference type="EMBL" id="KRG77464.1"/>
    </source>
</evidence>
<dbReference type="NCBIfam" id="TIGR03135">
    <property type="entry name" value="malonate_mdcG"/>
    <property type="match status" value="1"/>
</dbReference>
<sequence length="212" mass="23434">MHRHDLVWIDAQAAWTTLSPHAEPRLRAWVQARLPLVVARRDPVVDGAQLRLGVPLPLDEGRQRLSLRIDRAAVIRHAPPPRLTEVIDALSAPWRPALQALQQRCTAQDLSARVFGSHAWQAITGLDYLHAGSDLDLLWQVDGAGQATQVCRLLQDWEALHGLRADGELVFDAAHAVNWREYAGDATRVLVKGDAACWLAARECLAGEELPA</sequence>
<evidence type="ECO:0000259" key="4">
    <source>
        <dbReference type="Pfam" id="PF20866"/>
    </source>
</evidence>